<evidence type="ECO:0000313" key="1">
    <source>
        <dbReference type="EMBL" id="MFC4859217.1"/>
    </source>
</evidence>
<comment type="caution">
    <text evidence="1">The sequence shown here is derived from an EMBL/GenBank/DDBJ whole genome shotgun (WGS) entry which is preliminary data.</text>
</comment>
<gene>
    <name evidence="1" type="ORF">ACFPCV_37455</name>
</gene>
<keyword evidence="2" id="KW-1185">Reference proteome</keyword>
<organism evidence="1 2">
    <name type="scientific">Actinophytocola glycyrrhizae</name>
    <dbReference type="NCBI Taxonomy" id="2044873"/>
    <lineage>
        <taxon>Bacteria</taxon>
        <taxon>Bacillati</taxon>
        <taxon>Actinomycetota</taxon>
        <taxon>Actinomycetes</taxon>
        <taxon>Pseudonocardiales</taxon>
        <taxon>Pseudonocardiaceae</taxon>
    </lineage>
</organism>
<dbReference type="Proteomes" id="UP001595859">
    <property type="component" value="Unassembled WGS sequence"/>
</dbReference>
<protein>
    <submittedName>
        <fullName evidence="1">Uncharacterized protein</fullName>
    </submittedName>
</protein>
<evidence type="ECO:0000313" key="2">
    <source>
        <dbReference type="Proteomes" id="UP001595859"/>
    </source>
</evidence>
<accession>A0ABV9SFG5</accession>
<dbReference type="RefSeq" id="WP_378062148.1">
    <property type="nucleotide sequence ID" value="NZ_JBHSIS010000027.1"/>
</dbReference>
<dbReference type="EMBL" id="JBHSIS010000027">
    <property type="protein sequence ID" value="MFC4859217.1"/>
    <property type="molecule type" value="Genomic_DNA"/>
</dbReference>
<sequence length="149" mass="15799">MSTTVFTTAILETGVIKFTWRDAHGCGDGLLVDADTAPSQWRDMADILLCTASVGPTTRAERTAGPHALLAEIVRKSAGSLHINLYLTAAPTGLPAEAQRLGHTQVTVGPAALVAMLLGHYRELVARMAAVRPDRRATSPLLLGARFAE</sequence>
<name>A0ABV9SFG5_9PSEU</name>
<proteinExistence type="predicted"/>
<reference evidence="2" key="1">
    <citation type="journal article" date="2019" name="Int. J. Syst. Evol. Microbiol.">
        <title>The Global Catalogue of Microorganisms (GCM) 10K type strain sequencing project: providing services to taxonomists for standard genome sequencing and annotation.</title>
        <authorList>
            <consortium name="The Broad Institute Genomics Platform"/>
            <consortium name="The Broad Institute Genome Sequencing Center for Infectious Disease"/>
            <person name="Wu L."/>
            <person name="Ma J."/>
        </authorList>
    </citation>
    <scope>NUCLEOTIDE SEQUENCE [LARGE SCALE GENOMIC DNA]</scope>
    <source>
        <strain evidence="2">ZS-22-S1</strain>
    </source>
</reference>